<dbReference type="AlphaFoldDB" id="A0A497F7K4"/>
<evidence type="ECO:0000313" key="7">
    <source>
        <dbReference type="EMBL" id="RLE55575.1"/>
    </source>
</evidence>
<organism evidence="7 9">
    <name type="scientific">Thermoproteota archaeon</name>
    <dbReference type="NCBI Taxonomy" id="2056631"/>
    <lineage>
        <taxon>Archaea</taxon>
        <taxon>Thermoproteota</taxon>
    </lineage>
</organism>
<proteinExistence type="inferred from homology"/>
<accession>A0A497F7K4</accession>
<dbReference type="Proteomes" id="UP000269499">
    <property type="component" value="Unassembled WGS sequence"/>
</dbReference>
<gene>
    <name evidence="6" type="ORF">DRJ20_01035</name>
    <name evidence="7" type="ORF">DRJ26_00680</name>
</gene>
<evidence type="ECO:0000256" key="2">
    <source>
        <dbReference type="ARBA" id="ARBA00022801"/>
    </source>
</evidence>
<evidence type="ECO:0000259" key="4">
    <source>
        <dbReference type="Pfam" id="PF00557"/>
    </source>
</evidence>
<comment type="similarity">
    <text evidence="3">Belongs to the peptidase M24B family.</text>
</comment>
<dbReference type="Gene3D" id="3.40.350.10">
    <property type="entry name" value="Creatinase/prolidase N-terminal domain"/>
    <property type="match status" value="1"/>
</dbReference>
<dbReference type="SUPFAM" id="SSF55920">
    <property type="entry name" value="Creatinase/aminopeptidase"/>
    <property type="match status" value="1"/>
</dbReference>
<dbReference type="EMBL" id="QMRA01000005">
    <property type="protein sequence ID" value="RLE55575.1"/>
    <property type="molecule type" value="Genomic_DNA"/>
</dbReference>
<dbReference type="PROSITE" id="PS00491">
    <property type="entry name" value="PROLINE_PEPTIDASE"/>
    <property type="match status" value="1"/>
</dbReference>
<feature type="domain" description="Creatinase N-terminal" evidence="5">
    <location>
        <begin position="6"/>
        <end position="148"/>
    </location>
</feature>
<dbReference type="Pfam" id="PF00557">
    <property type="entry name" value="Peptidase_M24"/>
    <property type="match status" value="1"/>
</dbReference>
<evidence type="ECO:0000313" key="9">
    <source>
        <dbReference type="Proteomes" id="UP000269499"/>
    </source>
</evidence>
<evidence type="ECO:0008006" key="10">
    <source>
        <dbReference type="Google" id="ProtNLM"/>
    </source>
</evidence>
<dbReference type="PANTHER" id="PTHR46112:SF2">
    <property type="entry name" value="XAA-PRO AMINOPEPTIDASE P-RELATED"/>
    <property type="match status" value="1"/>
</dbReference>
<evidence type="ECO:0000256" key="3">
    <source>
        <dbReference type="RuleBase" id="RU000590"/>
    </source>
</evidence>
<dbReference type="InterPro" id="IPR050659">
    <property type="entry name" value="Peptidase_M24B"/>
</dbReference>
<feature type="domain" description="Peptidase M24" evidence="4">
    <location>
        <begin position="155"/>
        <end position="358"/>
    </location>
</feature>
<sequence length="374" mass="40684">MEKPSRIERLASAIEDNGIDVAIFFSRENLCYLTGNLIDYAASLLTSNGEVVTVCSFLEYERAKAETWSDEVVAYLPYDISNPPPQTVKSRSLLDAVCKVVSDLGFSSSTIGFEADYLSRSLSEKLFKGLPEAEFKDVSTLVSEFRQVKDSSEVENIRRATRILSRAFRSAADAIEVGVSEVEVAGEALRAMIASGGSGIFKMPIVASGYRSALPHGRASSKAIERGELVVLDFVVAYNWYYGDLTRVAVVGYPSSKQLRLYEVVVEALEAAISSIKPGVTCAEVDRVARKIIAKAGFGEYFIHSTGHGIGLSVHERPRLSSTDSTVLKPGMVVTVEPGIYIPDLGGVRVERDVLVTEDGAEVLDNYPIDLMVT</sequence>
<comment type="caution">
    <text evidence="7">The sequence shown here is derived from an EMBL/GenBank/DDBJ whole genome shotgun (WGS) entry which is preliminary data.</text>
</comment>
<dbReference type="InterPro" id="IPR000994">
    <property type="entry name" value="Pept_M24"/>
</dbReference>
<dbReference type="InterPro" id="IPR000587">
    <property type="entry name" value="Creatinase_N"/>
</dbReference>
<dbReference type="GO" id="GO:0046872">
    <property type="term" value="F:metal ion binding"/>
    <property type="evidence" value="ECO:0007669"/>
    <property type="project" value="UniProtKB-KW"/>
</dbReference>
<dbReference type="Gene3D" id="3.90.230.10">
    <property type="entry name" value="Creatinase/methionine aminopeptidase superfamily"/>
    <property type="match status" value="1"/>
</dbReference>
<evidence type="ECO:0000313" key="8">
    <source>
        <dbReference type="Proteomes" id="UP000268446"/>
    </source>
</evidence>
<name>A0A497F7K4_9CREN</name>
<dbReference type="PANTHER" id="PTHR46112">
    <property type="entry name" value="AMINOPEPTIDASE"/>
    <property type="match status" value="1"/>
</dbReference>
<dbReference type="GO" id="GO:0016787">
    <property type="term" value="F:hydrolase activity"/>
    <property type="evidence" value="ECO:0007669"/>
    <property type="project" value="UniProtKB-KW"/>
</dbReference>
<dbReference type="Proteomes" id="UP000268446">
    <property type="component" value="Unassembled WGS sequence"/>
</dbReference>
<dbReference type="InterPro" id="IPR029149">
    <property type="entry name" value="Creatin/AminoP/Spt16_N"/>
</dbReference>
<dbReference type="SUPFAM" id="SSF53092">
    <property type="entry name" value="Creatinase/prolidase N-terminal domain"/>
    <property type="match status" value="1"/>
</dbReference>
<keyword evidence="1 3" id="KW-0479">Metal-binding</keyword>
<dbReference type="EMBL" id="QMQZ01000019">
    <property type="protein sequence ID" value="RLE52000.1"/>
    <property type="molecule type" value="Genomic_DNA"/>
</dbReference>
<evidence type="ECO:0000313" key="6">
    <source>
        <dbReference type="EMBL" id="RLE52000.1"/>
    </source>
</evidence>
<reference evidence="8 9" key="1">
    <citation type="submission" date="2018-06" db="EMBL/GenBank/DDBJ databases">
        <title>Extensive metabolic versatility and redundancy in microbially diverse, dynamic hydrothermal sediments.</title>
        <authorList>
            <person name="Dombrowski N."/>
            <person name="Teske A."/>
            <person name="Baker B.J."/>
        </authorList>
    </citation>
    <scope>NUCLEOTIDE SEQUENCE [LARGE SCALE GENOMIC DNA]</scope>
    <source>
        <strain evidence="7">B20_G2</strain>
        <strain evidence="6">B29_G17</strain>
    </source>
</reference>
<dbReference type="CDD" id="cd01092">
    <property type="entry name" value="APP-like"/>
    <property type="match status" value="1"/>
</dbReference>
<dbReference type="Pfam" id="PF01321">
    <property type="entry name" value="Creatinase_N"/>
    <property type="match status" value="1"/>
</dbReference>
<evidence type="ECO:0000259" key="5">
    <source>
        <dbReference type="Pfam" id="PF01321"/>
    </source>
</evidence>
<dbReference type="InterPro" id="IPR036005">
    <property type="entry name" value="Creatinase/aminopeptidase-like"/>
</dbReference>
<evidence type="ECO:0000256" key="1">
    <source>
        <dbReference type="ARBA" id="ARBA00022723"/>
    </source>
</evidence>
<protein>
    <recommendedName>
        <fullName evidence="10">Aminopeptidase P family protein</fullName>
    </recommendedName>
</protein>
<keyword evidence="2" id="KW-0378">Hydrolase</keyword>
<dbReference type="InterPro" id="IPR001131">
    <property type="entry name" value="Peptidase_M24B_aminopep-P_CS"/>
</dbReference>